<evidence type="ECO:0000313" key="6">
    <source>
        <dbReference type="Proteomes" id="UP000295620"/>
    </source>
</evidence>
<evidence type="ECO:0000256" key="2">
    <source>
        <dbReference type="ARBA" id="ARBA00022679"/>
    </source>
</evidence>
<dbReference type="Proteomes" id="UP000295620">
    <property type="component" value="Unassembled WGS sequence"/>
</dbReference>
<dbReference type="CDD" id="cd01166">
    <property type="entry name" value="KdgK"/>
    <property type="match status" value="1"/>
</dbReference>
<accession>A0A4V3D1K9</accession>
<evidence type="ECO:0000256" key="3">
    <source>
        <dbReference type="ARBA" id="ARBA00022777"/>
    </source>
</evidence>
<dbReference type="SUPFAM" id="SSF53613">
    <property type="entry name" value="Ribokinase-like"/>
    <property type="match status" value="1"/>
</dbReference>
<dbReference type="RefSeq" id="WP_133574673.1">
    <property type="nucleotide sequence ID" value="NZ_SNYC01000003.1"/>
</dbReference>
<evidence type="ECO:0000313" key="5">
    <source>
        <dbReference type="EMBL" id="TDQ11613.1"/>
    </source>
</evidence>
<keyword evidence="6" id="KW-1185">Reference proteome</keyword>
<dbReference type="AlphaFoldDB" id="A0A4V3D1K9"/>
<dbReference type="EMBL" id="SNYC01000003">
    <property type="protein sequence ID" value="TDQ11613.1"/>
    <property type="molecule type" value="Genomic_DNA"/>
</dbReference>
<dbReference type="GO" id="GO:0016301">
    <property type="term" value="F:kinase activity"/>
    <property type="evidence" value="ECO:0007669"/>
    <property type="project" value="UniProtKB-KW"/>
</dbReference>
<dbReference type="Pfam" id="PF00294">
    <property type="entry name" value="PfkB"/>
    <property type="match status" value="2"/>
</dbReference>
<proteinExistence type="inferred from homology"/>
<dbReference type="PANTHER" id="PTHR43320:SF2">
    <property type="entry name" value="2-DEHYDRO-3-DEOXYGLUCONOKINASE_2-DEHYDRO-3-DEOXYGALACTONOKINASE"/>
    <property type="match status" value="1"/>
</dbReference>
<comment type="caution">
    <text evidence="5">The sequence shown here is derived from an EMBL/GenBank/DDBJ whole genome shotgun (WGS) entry which is preliminary data.</text>
</comment>
<dbReference type="Gene3D" id="3.40.1190.20">
    <property type="match status" value="1"/>
</dbReference>
<keyword evidence="2" id="KW-0808">Transferase</keyword>
<dbReference type="OrthoDB" id="9813569at2"/>
<sequence>MQQKNSILVFGELLIRLSAASARLADNSNVLSVFTGGSEANVSASLAQWELPVTYLTAVPENVLVKTAVDELSGLGVDVSKIWYNGSRIGLYFLLSANGLSSGEVVYDRKFSSFSTLKPGTIDWDQVLEGHTWFHFTALTPALNEHTAALCLEAVTAAKRKGLTVSVDLNYRNRLWDYGVEPIHVMPQLAAQCDVIMGNIWAANKMLGTGVDPSLNRNTSVEAYIEHAAGSANEIFAKFPQCNHVANTFRFMDNPSHNLFYGTYHTRDDHYVSKIYETQEVIDRIGSGDAFMAGLIYGLVQHQSGQEIIDRATGSGYQKLFVKGDFGDGSF</sequence>
<reference evidence="5 6" key="1">
    <citation type="submission" date="2019-03" db="EMBL/GenBank/DDBJ databases">
        <title>Genomic Encyclopedia of Archaeal and Bacterial Type Strains, Phase II (KMG-II): from individual species to whole genera.</title>
        <authorList>
            <person name="Goeker M."/>
        </authorList>
    </citation>
    <scope>NUCLEOTIDE SEQUENCE [LARGE SCALE GENOMIC DNA]</scope>
    <source>
        <strain evidence="5 6">DSM 19035</strain>
    </source>
</reference>
<comment type="similarity">
    <text evidence="1">Belongs to the carbohydrate kinase PfkB family.</text>
</comment>
<feature type="domain" description="Carbohydrate kinase PfkB" evidence="4">
    <location>
        <begin position="270"/>
        <end position="317"/>
    </location>
</feature>
<dbReference type="InterPro" id="IPR011611">
    <property type="entry name" value="PfkB_dom"/>
</dbReference>
<dbReference type="InterPro" id="IPR029056">
    <property type="entry name" value="Ribokinase-like"/>
</dbReference>
<gene>
    <name evidence="5" type="ORF">ATK78_0736</name>
</gene>
<evidence type="ECO:0000256" key="1">
    <source>
        <dbReference type="ARBA" id="ARBA00010688"/>
    </source>
</evidence>
<evidence type="ECO:0000259" key="4">
    <source>
        <dbReference type="Pfam" id="PF00294"/>
    </source>
</evidence>
<protein>
    <submittedName>
        <fullName evidence="5">2-dehydro-3-deoxygluconokinase</fullName>
    </submittedName>
</protein>
<feature type="domain" description="Carbohydrate kinase PfkB" evidence="4">
    <location>
        <begin position="5"/>
        <end position="209"/>
    </location>
</feature>
<keyword evidence="3 5" id="KW-0418">Kinase</keyword>
<organism evidence="5 6">
    <name type="scientific">Pedobacter metabolipauper</name>
    <dbReference type="NCBI Taxonomy" id="425513"/>
    <lineage>
        <taxon>Bacteria</taxon>
        <taxon>Pseudomonadati</taxon>
        <taxon>Bacteroidota</taxon>
        <taxon>Sphingobacteriia</taxon>
        <taxon>Sphingobacteriales</taxon>
        <taxon>Sphingobacteriaceae</taxon>
        <taxon>Pedobacter</taxon>
    </lineage>
</organism>
<dbReference type="InterPro" id="IPR052700">
    <property type="entry name" value="Carb_kinase_PfkB-like"/>
</dbReference>
<name>A0A4V3D1K9_9SPHI</name>
<dbReference type="PANTHER" id="PTHR43320">
    <property type="entry name" value="SUGAR KINASE"/>
    <property type="match status" value="1"/>
</dbReference>